<gene>
    <name evidence="2" type="ORF">S03H2_59500</name>
</gene>
<comment type="caution">
    <text evidence="2">The sequence shown here is derived from an EMBL/GenBank/DDBJ whole genome shotgun (WGS) entry which is preliminary data.</text>
</comment>
<organism evidence="2">
    <name type="scientific">marine sediment metagenome</name>
    <dbReference type="NCBI Taxonomy" id="412755"/>
    <lineage>
        <taxon>unclassified sequences</taxon>
        <taxon>metagenomes</taxon>
        <taxon>ecological metagenomes</taxon>
    </lineage>
</organism>
<dbReference type="PANTHER" id="PTHR43405:SF1">
    <property type="entry name" value="GLYCOSYL HYDROLASE DIGH"/>
    <property type="match status" value="1"/>
</dbReference>
<accession>X1JMN7</accession>
<feature type="non-terminal residue" evidence="2">
    <location>
        <position position="1"/>
    </location>
</feature>
<dbReference type="Pfam" id="PF13200">
    <property type="entry name" value="DUF4015"/>
    <property type="match status" value="1"/>
</dbReference>
<name>X1JMN7_9ZZZZ</name>
<dbReference type="PANTHER" id="PTHR43405">
    <property type="entry name" value="GLYCOSYL HYDROLASE DIGH"/>
    <property type="match status" value="1"/>
</dbReference>
<dbReference type="InterPro" id="IPR017853">
    <property type="entry name" value="GH"/>
</dbReference>
<evidence type="ECO:0000313" key="2">
    <source>
        <dbReference type="EMBL" id="GAH82730.1"/>
    </source>
</evidence>
<dbReference type="SUPFAM" id="SSF51445">
    <property type="entry name" value="(Trans)glycosidases"/>
    <property type="match status" value="1"/>
</dbReference>
<protein>
    <recommendedName>
        <fullName evidence="1">DUF4015 domain-containing protein</fullName>
    </recommendedName>
</protein>
<dbReference type="Gene3D" id="3.20.20.80">
    <property type="entry name" value="Glycosidases"/>
    <property type="match status" value="1"/>
</dbReference>
<dbReference type="InterPro" id="IPR052177">
    <property type="entry name" value="Divisome_Glycosyl_Hydrolase"/>
</dbReference>
<feature type="non-terminal residue" evidence="2">
    <location>
        <position position="245"/>
    </location>
</feature>
<reference evidence="2" key="1">
    <citation type="journal article" date="2014" name="Front. Microbiol.">
        <title>High frequency of phylogenetically diverse reductive dehalogenase-homologous genes in deep subseafloor sedimentary metagenomes.</title>
        <authorList>
            <person name="Kawai M."/>
            <person name="Futagami T."/>
            <person name="Toyoda A."/>
            <person name="Takaki Y."/>
            <person name="Nishi S."/>
            <person name="Hori S."/>
            <person name="Arai W."/>
            <person name="Tsubouchi T."/>
            <person name="Morono Y."/>
            <person name="Uchiyama I."/>
            <person name="Ito T."/>
            <person name="Fujiyama A."/>
            <person name="Inagaki F."/>
            <person name="Takami H."/>
        </authorList>
    </citation>
    <scope>NUCLEOTIDE SEQUENCE</scope>
    <source>
        <strain evidence="2">Expedition CK06-06</strain>
    </source>
</reference>
<proteinExistence type="predicted"/>
<feature type="domain" description="DUF4015" evidence="1">
    <location>
        <begin position="92"/>
        <end position="191"/>
    </location>
</feature>
<dbReference type="EMBL" id="BARU01038263">
    <property type="protein sequence ID" value="GAH82730.1"/>
    <property type="molecule type" value="Genomic_DNA"/>
</dbReference>
<sequence>IGIFVGKDWWEKYPETRPINAEGKPVESEDGYGGLIPIIPFIREKKLKEIRELVTRFPIDGVWLDFIRWPCHWEVHHPKIEQTSFDPLTLEQFQKDSGVAIPEEFSNTSQIAKWILKHHRDIWTKWKCLQITDFVKEARKIIKDTGEDKIVGLFGVPWTEKDYDNAIHEIIGQDYTALSKYVDIFSPMVYHLMCGRDVKWIRDIATYVYQKSKKEILPIIQARSIPSHLSKEEFKAALENTLYAE</sequence>
<dbReference type="InterPro" id="IPR025275">
    <property type="entry name" value="DUF4015"/>
</dbReference>
<dbReference type="AlphaFoldDB" id="X1JMN7"/>
<evidence type="ECO:0000259" key="1">
    <source>
        <dbReference type="Pfam" id="PF13200"/>
    </source>
</evidence>